<geneLocation type="plasmid" evidence="2">
    <name>pEM02</name>
</geneLocation>
<keyword evidence="2" id="KW-1185">Reference proteome</keyword>
<gene>
    <name evidence="1" type="ORF">EM595_p1003</name>
</gene>
<protein>
    <recommendedName>
        <fullName evidence="3">Repressor</fullName>
    </recommendedName>
</protein>
<dbReference type="InterPro" id="IPR010982">
    <property type="entry name" value="Lambda_DNA-bd_dom_sf"/>
</dbReference>
<dbReference type="EMBL" id="LN907829">
    <property type="protein sequence ID" value="CUU26251.1"/>
    <property type="molecule type" value="Genomic_DNA"/>
</dbReference>
<accession>A0A0U5LAP5</accession>
<dbReference type="Proteomes" id="UP000059419">
    <property type="component" value="Plasmid pEM02"/>
</dbReference>
<dbReference type="GO" id="GO:0003677">
    <property type="term" value="F:DNA binding"/>
    <property type="evidence" value="ECO:0007669"/>
    <property type="project" value="InterPro"/>
</dbReference>
<dbReference type="Gene3D" id="1.10.260.40">
    <property type="entry name" value="lambda repressor-like DNA-binding domains"/>
    <property type="match status" value="1"/>
</dbReference>
<reference evidence="2" key="1">
    <citation type="submission" date="2015-11" db="EMBL/GenBank/DDBJ databases">
        <authorList>
            <person name="Blom J."/>
        </authorList>
    </citation>
    <scope>NUCLEOTIDE SEQUENCE [LARGE SCALE GENOMIC DNA]</scope>
    <source>
        <plasmid evidence="2">pEM02</plasmid>
    </source>
</reference>
<proteinExistence type="predicted"/>
<name>A0A0U5LAP5_9GAMM</name>
<organism evidence="1 2">
    <name type="scientific">Duffyella gerundensis</name>
    <dbReference type="NCBI Taxonomy" id="1619313"/>
    <lineage>
        <taxon>Bacteria</taxon>
        <taxon>Pseudomonadati</taxon>
        <taxon>Pseudomonadota</taxon>
        <taxon>Gammaproteobacteria</taxon>
        <taxon>Enterobacterales</taxon>
        <taxon>Erwiniaceae</taxon>
        <taxon>Duffyella</taxon>
    </lineage>
</organism>
<dbReference type="PATRIC" id="fig|1619313.3.peg.4190"/>
<evidence type="ECO:0008006" key="3">
    <source>
        <dbReference type="Google" id="ProtNLM"/>
    </source>
</evidence>
<evidence type="ECO:0000313" key="2">
    <source>
        <dbReference type="Proteomes" id="UP000059419"/>
    </source>
</evidence>
<sequence>MRMLDTIEKRLKCCRAATGTSPQEIVNYVQQKEMDLSYTTYTRWESGGTVPARRIDVINHIADFFSKNGLKVEGGWIMTGEGFPPQFTEYTELDEDTLFILASRQMPKAELVQVGGTYGEPYVSFGEFCIVSTDISIESNNNKLCYVREKNGLLIGLVKIVDEDHITINDIKCKKVDIIECRRVKWIQKK</sequence>
<evidence type="ECO:0000313" key="1">
    <source>
        <dbReference type="EMBL" id="CUU26251.1"/>
    </source>
</evidence>
<dbReference type="KEGG" id="ege:EM595_p1003"/>
<dbReference type="AlphaFoldDB" id="A0A0U5LAP5"/>